<dbReference type="eggNOG" id="ENOG502RYNU">
    <property type="taxonomic scope" value="Eukaryota"/>
</dbReference>
<gene>
    <name evidence="2" type="ORF">WG66_11165</name>
</gene>
<dbReference type="EMBL" id="LATX01001919">
    <property type="protein sequence ID" value="KTB36211.1"/>
    <property type="molecule type" value="Genomic_DNA"/>
</dbReference>
<dbReference type="Pfam" id="PF06985">
    <property type="entry name" value="HET"/>
    <property type="match status" value="1"/>
</dbReference>
<evidence type="ECO:0000313" key="2">
    <source>
        <dbReference type="EMBL" id="KTB36211.1"/>
    </source>
</evidence>
<dbReference type="PANTHER" id="PTHR33112">
    <property type="entry name" value="DOMAIN PROTEIN, PUTATIVE-RELATED"/>
    <property type="match status" value="1"/>
</dbReference>
<accession>A0A0W0FIS3</accession>
<organism evidence="2 3">
    <name type="scientific">Moniliophthora roreri</name>
    <name type="common">Frosty pod rot fungus</name>
    <name type="synonym">Monilia roreri</name>
    <dbReference type="NCBI Taxonomy" id="221103"/>
    <lineage>
        <taxon>Eukaryota</taxon>
        <taxon>Fungi</taxon>
        <taxon>Dikarya</taxon>
        <taxon>Basidiomycota</taxon>
        <taxon>Agaricomycotina</taxon>
        <taxon>Agaricomycetes</taxon>
        <taxon>Agaricomycetidae</taxon>
        <taxon>Agaricales</taxon>
        <taxon>Marasmiineae</taxon>
        <taxon>Marasmiaceae</taxon>
        <taxon>Moniliophthora</taxon>
    </lineage>
</organism>
<dbReference type="AlphaFoldDB" id="A0A0W0FIS3"/>
<comment type="caution">
    <text evidence="2">The sequence shown here is derived from an EMBL/GenBank/DDBJ whole genome shotgun (WGS) entry which is preliminary data.</text>
</comment>
<proteinExistence type="predicted"/>
<dbReference type="InterPro" id="IPR010730">
    <property type="entry name" value="HET"/>
</dbReference>
<name>A0A0W0FIS3_MONRR</name>
<sequence length="568" mass="63863">MPVGLFRCSVLSAPLQHYDSNSMSRIIYNVSFDQLADSFIDFSTVAKPCHYRLIDCSHFAQRQSLCIYEFTGSITAITYAAISYVWRGNPLDTDTTDSDLGAFSVKGAEDGDPVGINVLLHVCTAALMEEAPYLWLDRLCIMQTSKDDKAWQITRMYGVYLNCKICLVLPGGIRRLVTEEEETTWIERGWTLQEITAPKRSMVLFRWEYGSGRWEGYNGGVKGTIREVKRKESAMVPLREILEACTYPEALGWKSADGFEERDDISPTILGDLPDGTLTGSLIRGMDAEDPEAKAHAMWQNSFWRTSSRPVDMVLSIMRIFGVTLDPRLFHKDDRVGATIALAKEILQRGGKPTWLVMAYDIPPSRFLSSFPEFPSTNVAGEISFPTASNEQQWELTLWWVKDLPSGSMDDDGYVTITSKAAPVVDTKKAVERRTFSSTQNDDLGTKKTYVRVVARDGRVWKVLRRNDFENHSAFIIFLGHAQDYPRAEASYSNAGPFVLPRLSPLRAIIVEEHANRKYHRSAAVTLGEVFEPVIQGEWQEHTFAIGGPDPLPPGTFRGDAVIHIEED</sequence>
<dbReference type="PANTHER" id="PTHR33112:SF14">
    <property type="entry name" value="HETEROKARYON INCOMPATIBILITY DOMAIN-CONTAINING PROTEIN"/>
    <property type="match status" value="1"/>
</dbReference>
<evidence type="ECO:0000313" key="3">
    <source>
        <dbReference type="Proteomes" id="UP000054988"/>
    </source>
</evidence>
<evidence type="ECO:0000259" key="1">
    <source>
        <dbReference type="Pfam" id="PF06985"/>
    </source>
</evidence>
<feature type="domain" description="Heterokaryon incompatibility" evidence="1">
    <location>
        <begin position="79"/>
        <end position="169"/>
    </location>
</feature>
<protein>
    <recommendedName>
        <fullName evidence="1">Heterokaryon incompatibility domain-containing protein</fullName>
    </recommendedName>
</protein>
<dbReference type="Proteomes" id="UP000054988">
    <property type="component" value="Unassembled WGS sequence"/>
</dbReference>
<reference evidence="2 3" key="1">
    <citation type="submission" date="2015-12" db="EMBL/GenBank/DDBJ databases">
        <title>Draft genome sequence of Moniliophthora roreri, the causal agent of frosty pod rot of cacao.</title>
        <authorList>
            <person name="Aime M.C."/>
            <person name="Diaz-Valderrama J.R."/>
            <person name="Kijpornyongpan T."/>
            <person name="Phillips-Mora W."/>
        </authorList>
    </citation>
    <scope>NUCLEOTIDE SEQUENCE [LARGE SCALE GENOMIC DNA]</scope>
    <source>
        <strain evidence="2 3">MCA 2952</strain>
    </source>
</reference>